<comment type="catalytic activity">
    <reaction evidence="1 8">
        <text>1-(2-carboxyphenylamino)-1-deoxy-D-ribulose 5-phosphate + H(+) = (1S,2R)-1-C-(indol-3-yl)glycerol 3-phosphate + CO2 + H2O</text>
        <dbReference type="Rhea" id="RHEA:23476"/>
        <dbReference type="ChEBI" id="CHEBI:15377"/>
        <dbReference type="ChEBI" id="CHEBI:15378"/>
        <dbReference type="ChEBI" id="CHEBI:16526"/>
        <dbReference type="ChEBI" id="CHEBI:58613"/>
        <dbReference type="ChEBI" id="CHEBI:58866"/>
        <dbReference type="EC" id="4.1.1.48"/>
    </reaction>
</comment>
<dbReference type="SUPFAM" id="SSF51366">
    <property type="entry name" value="Ribulose-phoshate binding barrel"/>
    <property type="match status" value="1"/>
</dbReference>
<dbReference type="InterPro" id="IPR011060">
    <property type="entry name" value="RibuloseP-bd_barrel"/>
</dbReference>
<dbReference type="InterPro" id="IPR013785">
    <property type="entry name" value="Aldolase_TIM"/>
</dbReference>
<comment type="similarity">
    <text evidence="8">Belongs to the TrpC family.</text>
</comment>
<evidence type="ECO:0000256" key="1">
    <source>
        <dbReference type="ARBA" id="ARBA00001633"/>
    </source>
</evidence>
<evidence type="ECO:0000256" key="5">
    <source>
        <dbReference type="ARBA" id="ARBA00022822"/>
    </source>
</evidence>
<evidence type="ECO:0000313" key="10">
    <source>
        <dbReference type="EMBL" id="KTD39271.1"/>
    </source>
</evidence>
<dbReference type="Gene3D" id="3.20.20.70">
    <property type="entry name" value="Aldolase class I"/>
    <property type="match status" value="1"/>
</dbReference>
<evidence type="ECO:0000259" key="9">
    <source>
        <dbReference type="Pfam" id="PF00218"/>
    </source>
</evidence>
<dbReference type="HAMAP" id="MF_00134_B">
    <property type="entry name" value="IGPS_B"/>
    <property type="match status" value="1"/>
</dbReference>
<keyword evidence="6 8" id="KW-0057">Aromatic amino acid biosynthesis</keyword>
<keyword evidence="7 8" id="KW-0456">Lyase</keyword>
<evidence type="ECO:0000256" key="8">
    <source>
        <dbReference type="HAMAP-Rule" id="MF_00134"/>
    </source>
</evidence>
<organism evidence="10 11">
    <name type="scientific">Legionella nautarum</name>
    <dbReference type="NCBI Taxonomy" id="45070"/>
    <lineage>
        <taxon>Bacteria</taxon>
        <taxon>Pseudomonadati</taxon>
        <taxon>Pseudomonadota</taxon>
        <taxon>Gammaproteobacteria</taxon>
        <taxon>Legionellales</taxon>
        <taxon>Legionellaceae</taxon>
        <taxon>Legionella</taxon>
    </lineage>
</organism>
<gene>
    <name evidence="8 10" type="primary">trpC</name>
    <name evidence="10" type="ORF">Lnau_0038</name>
</gene>
<dbReference type="NCBIfam" id="NF001377">
    <property type="entry name" value="PRK00278.2-4"/>
    <property type="match status" value="1"/>
</dbReference>
<dbReference type="PROSITE" id="PS00614">
    <property type="entry name" value="IGPS"/>
    <property type="match status" value="1"/>
</dbReference>
<dbReference type="FunFam" id="3.20.20.70:FF:000024">
    <property type="entry name" value="Indole-3-glycerol phosphate synthase"/>
    <property type="match status" value="1"/>
</dbReference>
<dbReference type="EMBL" id="LNYO01000001">
    <property type="protein sequence ID" value="KTD39271.1"/>
    <property type="molecule type" value="Genomic_DNA"/>
</dbReference>
<dbReference type="RefSeq" id="WP_058503131.1">
    <property type="nucleotide sequence ID" value="NZ_CAAAIF010000002.1"/>
</dbReference>
<evidence type="ECO:0000256" key="4">
    <source>
        <dbReference type="ARBA" id="ARBA00022793"/>
    </source>
</evidence>
<dbReference type="GO" id="GO:0004425">
    <property type="term" value="F:indole-3-glycerol-phosphate synthase activity"/>
    <property type="evidence" value="ECO:0007669"/>
    <property type="project" value="UniProtKB-UniRule"/>
</dbReference>
<dbReference type="InterPro" id="IPR045186">
    <property type="entry name" value="Indole-3-glycerol_P_synth"/>
</dbReference>
<dbReference type="GO" id="GO:0000162">
    <property type="term" value="P:L-tryptophan biosynthetic process"/>
    <property type="evidence" value="ECO:0007669"/>
    <property type="project" value="UniProtKB-UniRule"/>
</dbReference>
<proteinExistence type="inferred from homology"/>
<comment type="caution">
    <text evidence="10">The sequence shown here is derived from an EMBL/GenBank/DDBJ whole genome shotgun (WGS) entry which is preliminary data.</text>
</comment>
<dbReference type="Pfam" id="PF00218">
    <property type="entry name" value="IGPS"/>
    <property type="match status" value="1"/>
</dbReference>
<dbReference type="OrthoDB" id="9804217at2"/>
<dbReference type="InterPro" id="IPR001468">
    <property type="entry name" value="Indole-3-GlycerolPSynthase_CS"/>
</dbReference>
<evidence type="ECO:0000256" key="3">
    <source>
        <dbReference type="ARBA" id="ARBA00022605"/>
    </source>
</evidence>
<keyword evidence="3 8" id="KW-0028">Amino-acid biosynthesis</keyword>
<dbReference type="EC" id="4.1.1.48" evidence="8"/>
<protein>
    <recommendedName>
        <fullName evidence="8">Indole-3-glycerol phosphate synthase</fullName>
        <shortName evidence="8">IGPS</shortName>
        <ecNumber evidence="8">4.1.1.48</ecNumber>
    </recommendedName>
</protein>
<feature type="domain" description="Indole-3-glycerol phosphate synthase" evidence="9">
    <location>
        <begin position="5"/>
        <end position="253"/>
    </location>
</feature>
<dbReference type="PATRIC" id="fig|45070.6.peg.39"/>
<keyword evidence="5 8" id="KW-0822">Tryptophan biosynthesis</keyword>
<comment type="pathway">
    <text evidence="2 8">Amino-acid biosynthesis; L-tryptophan biosynthesis; L-tryptophan from chorismate: step 4/5.</text>
</comment>
<reference evidence="10 11" key="1">
    <citation type="submission" date="2015-11" db="EMBL/GenBank/DDBJ databases">
        <title>Genomic analysis of 38 Legionella species identifies large and diverse effector repertoires.</title>
        <authorList>
            <person name="Burstein D."/>
            <person name="Amaro F."/>
            <person name="Zusman T."/>
            <person name="Lifshitz Z."/>
            <person name="Cohen O."/>
            <person name="Gilbert J.A."/>
            <person name="Pupko T."/>
            <person name="Shuman H.A."/>
            <person name="Segal G."/>
        </authorList>
    </citation>
    <scope>NUCLEOTIDE SEQUENCE [LARGE SCALE GENOMIC DNA]</scope>
    <source>
        <strain evidence="10 11">ATCC 49506</strain>
    </source>
</reference>
<dbReference type="PANTHER" id="PTHR22854:SF2">
    <property type="entry name" value="INDOLE-3-GLYCEROL-PHOSPHATE SYNTHASE"/>
    <property type="match status" value="1"/>
</dbReference>
<dbReference type="GO" id="GO:0004640">
    <property type="term" value="F:phosphoribosylanthranilate isomerase activity"/>
    <property type="evidence" value="ECO:0007669"/>
    <property type="project" value="TreeGrafter"/>
</dbReference>
<dbReference type="InterPro" id="IPR013798">
    <property type="entry name" value="Indole-3-glycerol_P_synth_dom"/>
</dbReference>
<dbReference type="Proteomes" id="UP000054725">
    <property type="component" value="Unassembled WGS sequence"/>
</dbReference>
<keyword evidence="4 8" id="KW-0210">Decarboxylase</keyword>
<sequence length="256" mass="28533">MNSILNRIAAHKRQEVELAKQEKPLKSLIETDALPVRDFVGGLQLKSPAIIAEIKKASPSKGLIRADFDVATIAKIYEENGASCLSVLTDIDFFQGSPSYLALAKNHSSLPALRKDFIIDPYQIYESRALGADCILLIVAMLDDKQLLDYCQLAQELKMAVLVESHTLDEFERALQLPTPLMGVNNRSLHSFITNIHTSLELVKHLPADKILITESGINSRDDIKLMQKHHINTFLIGESLMRAKNIGAKLQDFMS</sequence>
<dbReference type="STRING" id="45070.Lnau_0038"/>
<dbReference type="CDD" id="cd00331">
    <property type="entry name" value="IGPS"/>
    <property type="match status" value="1"/>
</dbReference>
<evidence type="ECO:0000256" key="7">
    <source>
        <dbReference type="ARBA" id="ARBA00023239"/>
    </source>
</evidence>
<dbReference type="NCBIfam" id="NF001373">
    <property type="entry name" value="PRK00278.1-6"/>
    <property type="match status" value="1"/>
</dbReference>
<dbReference type="UniPathway" id="UPA00035">
    <property type="reaction ID" value="UER00043"/>
</dbReference>
<dbReference type="AlphaFoldDB" id="A0A0W0X3Y9"/>
<name>A0A0W0X3Y9_9GAMM</name>
<evidence type="ECO:0000313" key="11">
    <source>
        <dbReference type="Proteomes" id="UP000054725"/>
    </source>
</evidence>
<dbReference type="PANTHER" id="PTHR22854">
    <property type="entry name" value="TRYPTOPHAN BIOSYNTHESIS PROTEIN"/>
    <property type="match status" value="1"/>
</dbReference>
<evidence type="ECO:0000256" key="2">
    <source>
        <dbReference type="ARBA" id="ARBA00004696"/>
    </source>
</evidence>
<keyword evidence="11" id="KW-1185">Reference proteome</keyword>
<evidence type="ECO:0000256" key="6">
    <source>
        <dbReference type="ARBA" id="ARBA00023141"/>
    </source>
</evidence>
<accession>A0A0W0X3Y9</accession>